<evidence type="ECO:0000256" key="1">
    <source>
        <dbReference type="SAM" id="MobiDB-lite"/>
    </source>
</evidence>
<keyword evidence="3" id="KW-1185">Reference proteome</keyword>
<organism evidence="2 3">
    <name type="scientific">Alteribacillus iranensis</name>
    <dbReference type="NCBI Taxonomy" id="930128"/>
    <lineage>
        <taxon>Bacteria</taxon>
        <taxon>Bacillati</taxon>
        <taxon>Bacillota</taxon>
        <taxon>Bacilli</taxon>
        <taxon>Bacillales</taxon>
        <taxon>Bacillaceae</taxon>
        <taxon>Alteribacillus</taxon>
    </lineage>
</organism>
<reference evidence="2 3" key="1">
    <citation type="submission" date="2016-10" db="EMBL/GenBank/DDBJ databases">
        <authorList>
            <person name="de Groot N.N."/>
        </authorList>
    </citation>
    <scope>NUCLEOTIDE SEQUENCE [LARGE SCALE GENOMIC DNA]</scope>
    <source>
        <strain evidence="2 3">DSM 23995</strain>
    </source>
</reference>
<accession>A0A1I2CVB7</accession>
<dbReference type="OrthoDB" id="2924972at2"/>
<sequence length="73" mass="8111">MNRDLSLQQIAEGIPKSVLNASDSDIEGFQQIIDQTLKVREAHKELQSMIDNFSRPAAKSQSSKPNPSIQRSS</sequence>
<feature type="region of interest" description="Disordered" evidence="1">
    <location>
        <begin position="50"/>
        <end position="73"/>
    </location>
</feature>
<name>A0A1I2CVB7_9BACI</name>
<dbReference type="RefSeq" id="WP_091660432.1">
    <property type="nucleotide sequence ID" value="NZ_FONT01000003.1"/>
</dbReference>
<evidence type="ECO:0000313" key="2">
    <source>
        <dbReference type="EMBL" id="SFE72246.1"/>
    </source>
</evidence>
<dbReference type="Proteomes" id="UP000199516">
    <property type="component" value="Unassembled WGS sequence"/>
</dbReference>
<gene>
    <name evidence="2" type="ORF">SAMN05192532_103228</name>
</gene>
<evidence type="ECO:0000313" key="3">
    <source>
        <dbReference type="Proteomes" id="UP000199516"/>
    </source>
</evidence>
<proteinExistence type="predicted"/>
<dbReference type="AlphaFoldDB" id="A0A1I2CVB7"/>
<dbReference type="EMBL" id="FONT01000003">
    <property type="protein sequence ID" value="SFE72246.1"/>
    <property type="molecule type" value="Genomic_DNA"/>
</dbReference>
<feature type="compositionally biased region" description="Polar residues" evidence="1">
    <location>
        <begin position="59"/>
        <end position="73"/>
    </location>
</feature>
<protein>
    <submittedName>
        <fullName evidence="2">Uncharacterized protein</fullName>
    </submittedName>
</protein>